<dbReference type="InterPro" id="IPR025337">
    <property type="entry name" value="Questin_oxidase-like"/>
</dbReference>
<dbReference type="GO" id="GO:0016491">
    <property type="term" value="F:oxidoreductase activity"/>
    <property type="evidence" value="ECO:0007669"/>
    <property type="project" value="UniProtKB-KW"/>
</dbReference>
<dbReference type="Pfam" id="PF14027">
    <property type="entry name" value="Questin_oxidase"/>
    <property type="match status" value="1"/>
</dbReference>
<dbReference type="Proteomes" id="UP000606974">
    <property type="component" value="Unassembled WGS sequence"/>
</dbReference>
<dbReference type="EMBL" id="JAACFV010000061">
    <property type="protein sequence ID" value="KAF7507935.1"/>
    <property type="molecule type" value="Genomic_DNA"/>
</dbReference>
<comment type="caution">
    <text evidence="2">The sequence shown here is derived from an EMBL/GenBank/DDBJ whole genome shotgun (WGS) entry which is preliminary data.</text>
</comment>
<sequence length="76" mass="8330">MKKHLFAGDEHAGGLLIQLYAGFPKFANPTTHLGFGVDFHQPAVIAEALAQAAMYSREAQCQEDSGRPLFELIKDI</sequence>
<evidence type="ECO:0000313" key="3">
    <source>
        <dbReference type="Proteomes" id="UP000606974"/>
    </source>
</evidence>
<protein>
    <submittedName>
        <fullName evidence="2">Uncharacterized protein</fullName>
    </submittedName>
</protein>
<accession>A0A8H7AMS2</accession>
<name>A0A8H7AMS2_9EURO</name>
<dbReference type="OrthoDB" id="10004862at2759"/>
<evidence type="ECO:0000313" key="2">
    <source>
        <dbReference type="EMBL" id="KAF7507935.1"/>
    </source>
</evidence>
<organism evidence="2 3">
    <name type="scientific">Endocarpon pusillum</name>
    <dbReference type="NCBI Taxonomy" id="364733"/>
    <lineage>
        <taxon>Eukaryota</taxon>
        <taxon>Fungi</taxon>
        <taxon>Dikarya</taxon>
        <taxon>Ascomycota</taxon>
        <taxon>Pezizomycotina</taxon>
        <taxon>Eurotiomycetes</taxon>
        <taxon>Chaetothyriomycetidae</taxon>
        <taxon>Verrucariales</taxon>
        <taxon>Verrucariaceae</taxon>
        <taxon>Endocarpon</taxon>
    </lineage>
</organism>
<keyword evidence="3" id="KW-1185">Reference proteome</keyword>
<dbReference type="AlphaFoldDB" id="A0A8H7AMS2"/>
<evidence type="ECO:0000256" key="1">
    <source>
        <dbReference type="ARBA" id="ARBA00023002"/>
    </source>
</evidence>
<proteinExistence type="predicted"/>
<gene>
    <name evidence="2" type="ORF">GJ744_009969</name>
</gene>
<keyword evidence="1" id="KW-0560">Oxidoreductase</keyword>
<reference evidence="2" key="1">
    <citation type="submission" date="2020-02" db="EMBL/GenBank/DDBJ databases">
        <authorList>
            <person name="Palmer J.M."/>
        </authorList>
    </citation>
    <scope>NUCLEOTIDE SEQUENCE</scope>
    <source>
        <strain evidence="2">EPUS1.4</strain>
        <tissue evidence="2">Thallus</tissue>
    </source>
</reference>